<dbReference type="Proteomes" id="UP000655208">
    <property type="component" value="Unassembled WGS sequence"/>
</dbReference>
<accession>A0A917SW59</accession>
<name>A0A917SW59_9ACTN</name>
<organism evidence="2 3">
    <name type="scientific">Nakamurella endophytica</name>
    <dbReference type="NCBI Taxonomy" id="1748367"/>
    <lineage>
        <taxon>Bacteria</taxon>
        <taxon>Bacillati</taxon>
        <taxon>Actinomycetota</taxon>
        <taxon>Actinomycetes</taxon>
        <taxon>Nakamurellales</taxon>
        <taxon>Nakamurellaceae</taxon>
        <taxon>Nakamurella</taxon>
    </lineage>
</organism>
<feature type="transmembrane region" description="Helical" evidence="1">
    <location>
        <begin position="30"/>
        <end position="50"/>
    </location>
</feature>
<sequence>MPRAVWIRTVLSIVAATVGVASWVSGVDRLLPLIVLAGTGLSSAWSRVGWQGVEQRRRMGG</sequence>
<reference evidence="2" key="2">
    <citation type="submission" date="2020-09" db="EMBL/GenBank/DDBJ databases">
        <authorList>
            <person name="Sun Q."/>
            <person name="Zhou Y."/>
        </authorList>
    </citation>
    <scope>NUCLEOTIDE SEQUENCE</scope>
    <source>
        <strain evidence="2">CGMCC 4.7308</strain>
    </source>
</reference>
<keyword evidence="3" id="KW-1185">Reference proteome</keyword>
<keyword evidence="1" id="KW-0472">Membrane</keyword>
<keyword evidence="1" id="KW-1133">Transmembrane helix</keyword>
<gene>
    <name evidence="2" type="ORF">GCM10011594_18010</name>
</gene>
<keyword evidence="1" id="KW-0812">Transmembrane</keyword>
<dbReference type="AlphaFoldDB" id="A0A917SW59"/>
<reference evidence="2" key="1">
    <citation type="journal article" date="2014" name="Int. J. Syst. Evol. Microbiol.">
        <title>Complete genome sequence of Corynebacterium casei LMG S-19264T (=DSM 44701T), isolated from a smear-ripened cheese.</title>
        <authorList>
            <consortium name="US DOE Joint Genome Institute (JGI-PGF)"/>
            <person name="Walter F."/>
            <person name="Albersmeier A."/>
            <person name="Kalinowski J."/>
            <person name="Ruckert C."/>
        </authorList>
    </citation>
    <scope>NUCLEOTIDE SEQUENCE</scope>
    <source>
        <strain evidence="2">CGMCC 4.7308</strain>
    </source>
</reference>
<protein>
    <submittedName>
        <fullName evidence="2">Uncharacterized protein</fullName>
    </submittedName>
</protein>
<proteinExistence type="predicted"/>
<evidence type="ECO:0000313" key="2">
    <source>
        <dbReference type="EMBL" id="GGL98519.1"/>
    </source>
</evidence>
<comment type="caution">
    <text evidence="2">The sequence shown here is derived from an EMBL/GenBank/DDBJ whole genome shotgun (WGS) entry which is preliminary data.</text>
</comment>
<evidence type="ECO:0000256" key="1">
    <source>
        <dbReference type="SAM" id="Phobius"/>
    </source>
</evidence>
<feature type="transmembrane region" description="Helical" evidence="1">
    <location>
        <begin position="5"/>
        <end position="24"/>
    </location>
</feature>
<dbReference type="EMBL" id="BMNA01000003">
    <property type="protein sequence ID" value="GGL98519.1"/>
    <property type="molecule type" value="Genomic_DNA"/>
</dbReference>
<evidence type="ECO:0000313" key="3">
    <source>
        <dbReference type="Proteomes" id="UP000655208"/>
    </source>
</evidence>